<name>A0A0X8HVA1_9SACH</name>
<evidence type="ECO:0000313" key="3">
    <source>
        <dbReference type="Proteomes" id="UP000243052"/>
    </source>
</evidence>
<dbReference type="Proteomes" id="UP000243052">
    <property type="component" value="Chromosome vii"/>
</dbReference>
<keyword evidence="3" id="KW-1185">Reference proteome</keyword>
<proteinExistence type="predicted"/>
<dbReference type="AlphaFoldDB" id="A0A0X8HVA1"/>
<dbReference type="RefSeq" id="XP_017989157.1">
    <property type="nucleotide sequence ID" value="XM_018133680.1"/>
</dbReference>
<gene>
    <name evidence="2" type="ORF">AW171_hschr74184</name>
</gene>
<accession>A0A0X8HVA1</accession>
<feature type="domain" description="Skg3/CAF120-like PH-like" evidence="1">
    <location>
        <begin position="306"/>
        <end position="374"/>
    </location>
</feature>
<protein>
    <submittedName>
        <fullName evidence="2">HGL179Cp</fullName>
    </submittedName>
</protein>
<sequence length="448" mass="51328">MFGIFKRIKQRIADGEYVSVKGSLVHAIDEKEYNSILPITLLIDSQERKSYVRQDKPSLLCIWNGVQWPVDTIELVGTRMNLTFGGDQHANLITVSVTDDVKGLKSMFVNESMHVSNECVLISTSIPFRVKLERTIMLQRFENWSMHKTLTAMLLAIIGTRIHDTHLVMRGIYPFADWCYVFINDRWVKAWAYVRFSREQGKKNSTENTIQFFKTKSLSKKNLICSIDSSDFAEEVFFTRDTSTCDLSALKIDNLRAFLSEVDTIKYVGDVRVFTNDRKTRAFEYRGGSPDIEKLKVSKYSSSNNSTVSTIEVSEDSSPVRKVHGLLIRPLPHKGIHHLESLVRFILPIMDCLRLYGRPEGFLLDHKHQDSLLFGLPKLPITDYLAQEELKLLESESFNREHPQRQIKSFVCDQLKLDRSNLTFGIVHSMKEIASSLPSTAALSNTDF</sequence>
<dbReference type="Pfam" id="PF25381">
    <property type="entry name" value="PH_26"/>
    <property type="match status" value="1"/>
</dbReference>
<dbReference type="EMBL" id="CP014247">
    <property type="protein sequence ID" value="AMD22161.1"/>
    <property type="molecule type" value="Genomic_DNA"/>
</dbReference>
<organism evidence="2 3">
    <name type="scientific">Eremothecium sinecaudum</name>
    <dbReference type="NCBI Taxonomy" id="45286"/>
    <lineage>
        <taxon>Eukaryota</taxon>
        <taxon>Fungi</taxon>
        <taxon>Dikarya</taxon>
        <taxon>Ascomycota</taxon>
        <taxon>Saccharomycotina</taxon>
        <taxon>Saccharomycetes</taxon>
        <taxon>Saccharomycetales</taxon>
        <taxon>Saccharomycetaceae</taxon>
        <taxon>Eremothecium</taxon>
    </lineage>
</organism>
<dbReference type="GeneID" id="28725503"/>
<reference evidence="2 3" key="1">
    <citation type="submission" date="2016-01" db="EMBL/GenBank/DDBJ databases">
        <title>Genome sequence of the yeast Holleya sinecauda.</title>
        <authorList>
            <person name="Dietrich F.S."/>
        </authorList>
    </citation>
    <scope>NUCLEOTIDE SEQUENCE [LARGE SCALE GENOMIC DNA]</scope>
    <source>
        <strain evidence="2 3">ATCC 58844</strain>
    </source>
</reference>
<dbReference type="OrthoDB" id="5563754at2759"/>
<evidence type="ECO:0000313" key="2">
    <source>
        <dbReference type="EMBL" id="AMD22161.1"/>
    </source>
</evidence>
<dbReference type="InterPro" id="IPR058155">
    <property type="entry name" value="Skg3/CAF120-like_PH"/>
</dbReference>
<evidence type="ECO:0000259" key="1">
    <source>
        <dbReference type="Pfam" id="PF25381"/>
    </source>
</evidence>